<name>A0A411DEN0_LITLI</name>
<dbReference type="PROSITE" id="PS50835">
    <property type="entry name" value="IG_LIKE"/>
    <property type="match status" value="1"/>
</dbReference>
<accession>A0A411DEN0</accession>
<dbReference type="Gene3D" id="2.60.120.40">
    <property type="match status" value="1"/>
</dbReference>
<proteinExistence type="evidence at transcript level"/>
<dbReference type="InterPro" id="IPR001073">
    <property type="entry name" value="C1q_dom"/>
</dbReference>
<feature type="signal peptide" evidence="4">
    <location>
        <begin position="1"/>
        <end position="18"/>
    </location>
</feature>
<evidence type="ECO:0000313" key="7">
    <source>
        <dbReference type="EMBL" id="QBA18388.1"/>
    </source>
</evidence>
<reference evidence="7" key="1">
    <citation type="journal article" date="2019" name="Dev. Comp. Immunol.">
        <title>Derivatives of the lectin complement pathway in Lophotrochozoa.</title>
        <authorList>
            <person name="Gorbushin A.M."/>
        </authorList>
    </citation>
    <scope>NUCLEOTIDE SEQUENCE</scope>
    <source>
        <tissue evidence="7">Kidney</tissue>
    </source>
</reference>
<feature type="domain" description="Ig-like" evidence="5">
    <location>
        <begin position="137"/>
        <end position="240"/>
    </location>
</feature>
<evidence type="ECO:0000256" key="3">
    <source>
        <dbReference type="ARBA" id="ARBA00022729"/>
    </source>
</evidence>
<dbReference type="EMBL" id="MK153094">
    <property type="protein sequence ID" value="QBA18388.1"/>
    <property type="molecule type" value="mRNA"/>
</dbReference>
<dbReference type="InterPro" id="IPR007110">
    <property type="entry name" value="Ig-like_dom"/>
</dbReference>
<dbReference type="SUPFAM" id="SSF49842">
    <property type="entry name" value="TNF-like"/>
    <property type="match status" value="1"/>
</dbReference>
<evidence type="ECO:0000259" key="5">
    <source>
        <dbReference type="PROSITE" id="PS50835"/>
    </source>
</evidence>
<comment type="subcellular location">
    <subcellularLocation>
        <location evidence="1">Secreted</location>
    </subcellularLocation>
</comment>
<keyword evidence="3 4" id="KW-0732">Signal</keyword>
<protein>
    <submittedName>
        <fullName evidence="7">VIgL family C1q-related protein 8 isoform 1</fullName>
    </submittedName>
</protein>
<dbReference type="PANTHER" id="PTHR22923">
    <property type="entry name" value="CEREBELLIN-RELATED"/>
    <property type="match status" value="1"/>
</dbReference>
<feature type="chain" id="PRO_5019091905" evidence="4">
    <location>
        <begin position="19"/>
        <end position="426"/>
    </location>
</feature>
<dbReference type="InterPro" id="IPR050822">
    <property type="entry name" value="Cerebellin_Synaptic_Org"/>
</dbReference>
<gene>
    <name evidence="7" type="primary">QREP-8.1</name>
</gene>
<feature type="domain" description="C1q" evidence="6">
    <location>
        <begin position="293"/>
        <end position="426"/>
    </location>
</feature>
<sequence>MGLIQFGALLLLLGACTGFQWVKTTDDGAQLDICSGAPVKLQWYFNLSQGERVKEIEWKHQAEDGDVRVVANYIKKNFVPTADFSGRVSHGGTGALELSCATILESGNYTVLVKIVDVANTVSEHHRSATVVINDMPKTQSGQMDVQQDRKAVRDVTTNLWRVQLTCGQFSDRGHPPVDVIWKTPDGEQLANSNFKNGNFHLLLPNPTKGGNYSCSLPSFSPAAKCLPRDSDLRNDATVDVDETFARFTLLEAHQVAMQAQMDEEAAIAGGKISALESQMENETSAINARLDITTRRVLFHAILGNKISLTDSEHLQPFRKVVNNEGQAFDNTNAEFTAPVDGIYFFIGSTGPKSSGKFGNMRLMKEGVVLSETYIEQDGTYDVMGTCHATVHLSKGQKVWLECTPQPSTFWEGTAFTGFLVHADN</sequence>
<evidence type="ECO:0000259" key="6">
    <source>
        <dbReference type="PROSITE" id="PS50871"/>
    </source>
</evidence>
<organism evidence="7">
    <name type="scientific">Littorina littorea</name>
    <name type="common">Common periwinkle</name>
    <dbReference type="NCBI Taxonomy" id="31216"/>
    <lineage>
        <taxon>Eukaryota</taxon>
        <taxon>Metazoa</taxon>
        <taxon>Spiralia</taxon>
        <taxon>Lophotrochozoa</taxon>
        <taxon>Mollusca</taxon>
        <taxon>Gastropoda</taxon>
        <taxon>Caenogastropoda</taxon>
        <taxon>Littorinimorpha</taxon>
        <taxon>Littorinoidea</taxon>
        <taxon>Littorinidae</taxon>
        <taxon>Littorina</taxon>
    </lineage>
</organism>
<evidence type="ECO:0000256" key="1">
    <source>
        <dbReference type="ARBA" id="ARBA00004613"/>
    </source>
</evidence>
<dbReference type="SMART" id="SM00110">
    <property type="entry name" value="C1Q"/>
    <property type="match status" value="1"/>
</dbReference>
<dbReference type="PROSITE" id="PS50871">
    <property type="entry name" value="C1Q"/>
    <property type="match status" value="1"/>
</dbReference>
<keyword evidence="2" id="KW-0964">Secreted</keyword>
<dbReference type="Pfam" id="PF00386">
    <property type="entry name" value="C1q"/>
    <property type="match status" value="1"/>
</dbReference>
<dbReference type="InterPro" id="IPR008983">
    <property type="entry name" value="Tumour_necrosis_fac-like_dom"/>
</dbReference>
<evidence type="ECO:0000256" key="2">
    <source>
        <dbReference type="ARBA" id="ARBA00022525"/>
    </source>
</evidence>
<dbReference type="AlphaFoldDB" id="A0A411DEN0"/>
<evidence type="ECO:0000256" key="4">
    <source>
        <dbReference type="SAM" id="SignalP"/>
    </source>
</evidence>
<dbReference type="PANTHER" id="PTHR22923:SF116">
    <property type="entry name" value="C1Q DOMAIN-CONTAINING PROTEIN"/>
    <property type="match status" value="1"/>
</dbReference>
<dbReference type="GO" id="GO:0005576">
    <property type="term" value="C:extracellular region"/>
    <property type="evidence" value="ECO:0007669"/>
    <property type="project" value="UniProtKB-SubCell"/>
</dbReference>